<keyword evidence="5" id="KW-0539">Nucleus</keyword>
<keyword evidence="3" id="KW-0238">DNA-binding</keyword>
<evidence type="ECO:0000259" key="8">
    <source>
        <dbReference type="PROSITE" id="PS51294"/>
    </source>
</evidence>
<protein>
    <submittedName>
        <fullName evidence="9">Uncharacterized protein</fullName>
    </submittedName>
</protein>
<feature type="domain" description="HTH myb-type" evidence="8">
    <location>
        <begin position="459"/>
        <end position="503"/>
    </location>
</feature>
<dbReference type="OrthoDB" id="2143914at2759"/>
<dbReference type="CDD" id="cd00167">
    <property type="entry name" value="SANT"/>
    <property type="match status" value="3"/>
</dbReference>
<evidence type="ECO:0000259" key="7">
    <source>
        <dbReference type="PROSITE" id="PS50090"/>
    </source>
</evidence>
<dbReference type="PROSITE" id="PS50090">
    <property type="entry name" value="MYB_LIKE"/>
    <property type="match status" value="4"/>
</dbReference>
<feature type="region of interest" description="Disordered" evidence="6">
    <location>
        <begin position="634"/>
        <end position="687"/>
    </location>
</feature>
<dbReference type="GO" id="GO:0000978">
    <property type="term" value="F:RNA polymerase II cis-regulatory region sequence-specific DNA binding"/>
    <property type="evidence" value="ECO:0007669"/>
    <property type="project" value="TreeGrafter"/>
</dbReference>
<feature type="domain" description="Myb-like" evidence="7">
    <location>
        <begin position="507"/>
        <end position="558"/>
    </location>
</feature>
<accession>A0A6D2KR39</accession>
<reference evidence="9" key="1">
    <citation type="submission" date="2020-01" db="EMBL/GenBank/DDBJ databases">
        <authorList>
            <person name="Mishra B."/>
        </authorList>
    </citation>
    <scope>NUCLEOTIDE SEQUENCE [LARGE SCALE GENOMIC DNA]</scope>
</reference>
<dbReference type="Gene3D" id="1.10.10.60">
    <property type="entry name" value="Homeodomain-like"/>
    <property type="match status" value="5"/>
</dbReference>
<dbReference type="InterPro" id="IPR009057">
    <property type="entry name" value="Homeodomain-like_sf"/>
</dbReference>
<dbReference type="PROSITE" id="PS51294">
    <property type="entry name" value="HTH_MYB"/>
    <property type="match status" value="3"/>
</dbReference>
<proteinExistence type="predicted"/>
<dbReference type="AlphaFoldDB" id="A0A6D2KR39"/>
<evidence type="ECO:0000256" key="6">
    <source>
        <dbReference type="SAM" id="MobiDB-lite"/>
    </source>
</evidence>
<feature type="domain" description="Myb-like" evidence="7">
    <location>
        <begin position="349"/>
        <end position="401"/>
    </location>
</feature>
<comment type="caution">
    <text evidence="9">The sequence shown here is derived from an EMBL/GenBank/DDBJ whole genome shotgun (WGS) entry which is preliminary data.</text>
</comment>
<sequence>MNRESLYESDGDDYDDIGEDLEDLRRACILTDDNSASVGSDSGEIPSDSEKEDELEMLKNIKSQLASSTTDVDLDSEDDLEMLRSIKSQLALPMDEEDNEDGEFDETIRAISSRFSAYETTSIESLEHLETSSLTPSVSLSFPESAQAFVDAIRKNRSYQMFLRSKLSEIEATVKQNEKHKKNVMIVKGFQASCLRITRQALSQRKDPRFELISSRKYGTCEGSDKKTSPLTLGPDENPCVASYRMALERYPVSVCRKKWSAKENENLAKGLKQQLQETLILEATEQSSDLDGSTDDINTILESIRNLEITPEMIRQFLPKVNWDQLASAYMKNRSAAECEARWMSSEDPLINRGPWTEKEDTYIRSTTRNNHFTDWLDIAVSLGTNRTPFECLARYQRSLNPDILRREWTAEEDDELRDAIGLFGEKNWQPVANLLKGRTGTQCSNRWMKSIHPTIERKGVWSSEEDKRLKVAVTLFGGKKWYKIAEFVPGRTKSQCRERWKCCLDPNLKNGRWTEEEDVKLSEAVKEHGHGKWSNVASDLPCRTGNQCRRRWNRLNPHLAPLMQKAARLKREAVVGNFVDRESERPDLTVDDFLAIAEMSLEQEPVPKKKRKAREKKADAECESEAICADDTERKPKRRRKGLERCSGDVCRQENETEDNVKEKKQRLKRKTVVGTSNNSSVTTYGTQVKSGVSKLKPRRKVSAVVPVENQDAPN</sequence>
<feature type="domain" description="HTH myb-type" evidence="8">
    <location>
        <begin position="507"/>
        <end position="562"/>
    </location>
</feature>
<dbReference type="SUPFAM" id="SSF46689">
    <property type="entry name" value="Homeodomain-like"/>
    <property type="match status" value="3"/>
</dbReference>
<organism evidence="9 10">
    <name type="scientific">Microthlaspi erraticum</name>
    <dbReference type="NCBI Taxonomy" id="1685480"/>
    <lineage>
        <taxon>Eukaryota</taxon>
        <taxon>Viridiplantae</taxon>
        <taxon>Streptophyta</taxon>
        <taxon>Embryophyta</taxon>
        <taxon>Tracheophyta</taxon>
        <taxon>Spermatophyta</taxon>
        <taxon>Magnoliopsida</taxon>
        <taxon>eudicotyledons</taxon>
        <taxon>Gunneridae</taxon>
        <taxon>Pentapetalae</taxon>
        <taxon>rosids</taxon>
        <taxon>malvids</taxon>
        <taxon>Brassicales</taxon>
        <taxon>Brassicaceae</taxon>
        <taxon>Coluteocarpeae</taxon>
        <taxon>Microthlaspi</taxon>
    </lineage>
</organism>
<dbReference type="FunFam" id="1.10.10.60:FF:000016">
    <property type="entry name" value="Transcriptional activator Myb isoform A"/>
    <property type="match status" value="1"/>
</dbReference>
<gene>
    <name evidence="9" type="ORF">MERR_LOCUS42081</name>
</gene>
<feature type="domain" description="Myb-like" evidence="7">
    <location>
        <begin position="459"/>
        <end position="506"/>
    </location>
</feature>
<comment type="subcellular location">
    <subcellularLocation>
        <location evidence="1">Nucleus</location>
    </subcellularLocation>
</comment>
<dbReference type="GO" id="GO:0005634">
    <property type="term" value="C:nucleus"/>
    <property type="evidence" value="ECO:0007669"/>
    <property type="project" value="UniProtKB-SubCell"/>
</dbReference>
<feature type="domain" description="Myb-like" evidence="7">
    <location>
        <begin position="402"/>
        <end position="453"/>
    </location>
</feature>
<dbReference type="InterPro" id="IPR051575">
    <property type="entry name" value="Myb-like_DNA-bd"/>
</dbReference>
<evidence type="ECO:0000313" key="10">
    <source>
        <dbReference type="Proteomes" id="UP000467841"/>
    </source>
</evidence>
<evidence type="ECO:0000256" key="2">
    <source>
        <dbReference type="ARBA" id="ARBA00023015"/>
    </source>
</evidence>
<dbReference type="GO" id="GO:0042795">
    <property type="term" value="P:snRNA transcription by RNA polymerase II"/>
    <property type="evidence" value="ECO:0007669"/>
    <property type="project" value="TreeGrafter"/>
</dbReference>
<dbReference type="Proteomes" id="UP000467841">
    <property type="component" value="Unassembled WGS sequence"/>
</dbReference>
<feature type="compositionally biased region" description="Polar residues" evidence="6">
    <location>
        <begin position="676"/>
        <end position="687"/>
    </location>
</feature>
<name>A0A6D2KR39_9BRAS</name>
<feature type="region of interest" description="Disordered" evidence="6">
    <location>
        <begin position="32"/>
        <end position="54"/>
    </location>
</feature>
<evidence type="ECO:0000256" key="3">
    <source>
        <dbReference type="ARBA" id="ARBA00023125"/>
    </source>
</evidence>
<keyword evidence="10" id="KW-1185">Reference proteome</keyword>
<feature type="domain" description="HTH myb-type" evidence="8">
    <location>
        <begin position="402"/>
        <end position="457"/>
    </location>
</feature>
<feature type="compositionally biased region" description="Basic and acidic residues" evidence="6">
    <location>
        <begin position="645"/>
        <end position="665"/>
    </location>
</feature>
<dbReference type="Pfam" id="PF00249">
    <property type="entry name" value="Myb_DNA-binding"/>
    <property type="match status" value="3"/>
</dbReference>
<dbReference type="GO" id="GO:0001006">
    <property type="term" value="F:RNA polymerase III type 3 promoter sequence-specific DNA binding"/>
    <property type="evidence" value="ECO:0007669"/>
    <property type="project" value="TreeGrafter"/>
</dbReference>
<dbReference type="GO" id="GO:0042796">
    <property type="term" value="P:snRNA transcription by RNA polymerase III"/>
    <property type="evidence" value="ECO:0007669"/>
    <property type="project" value="TreeGrafter"/>
</dbReference>
<dbReference type="EMBL" id="CACVBM020001595">
    <property type="protein sequence ID" value="CAA7054845.1"/>
    <property type="molecule type" value="Genomic_DNA"/>
</dbReference>
<evidence type="ECO:0000256" key="1">
    <source>
        <dbReference type="ARBA" id="ARBA00004123"/>
    </source>
</evidence>
<evidence type="ECO:0000313" key="9">
    <source>
        <dbReference type="EMBL" id="CAA7054845.1"/>
    </source>
</evidence>
<dbReference type="InterPro" id="IPR017930">
    <property type="entry name" value="Myb_dom"/>
</dbReference>
<evidence type="ECO:0000256" key="5">
    <source>
        <dbReference type="ARBA" id="ARBA00023242"/>
    </source>
</evidence>
<keyword evidence="4" id="KW-0804">Transcription</keyword>
<dbReference type="Pfam" id="PF13921">
    <property type="entry name" value="Myb_DNA-bind_6"/>
    <property type="match status" value="1"/>
</dbReference>
<dbReference type="PANTHER" id="PTHR46621">
    <property type="entry name" value="SNRNA-ACTIVATING PROTEIN COMPLEX SUBUNIT 4"/>
    <property type="match status" value="1"/>
</dbReference>
<dbReference type="GO" id="GO:0019185">
    <property type="term" value="C:snRNA-activating protein complex"/>
    <property type="evidence" value="ECO:0007669"/>
    <property type="project" value="TreeGrafter"/>
</dbReference>
<keyword evidence="2" id="KW-0805">Transcription regulation</keyword>
<dbReference type="PANTHER" id="PTHR46621:SF1">
    <property type="entry name" value="SNRNA-ACTIVATING PROTEIN COMPLEX SUBUNIT 4"/>
    <property type="match status" value="1"/>
</dbReference>
<dbReference type="InterPro" id="IPR001005">
    <property type="entry name" value="SANT/Myb"/>
</dbReference>
<dbReference type="SMART" id="SM00717">
    <property type="entry name" value="SANT"/>
    <property type="match status" value="5"/>
</dbReference>
<evidence type="ECO:0000256" key="4">
    <source>
        <dbReference type="ARBA" id="ARBA00023163"/>
    </source>
</evidence>